<dbReference type="RefSeq" id="WP_077994207.1">
    <property type="nucleotide sequence ID" value="NZ_CP015625.1"/>
</dbReference>
<dbReference type="InterPro" id="IPR036108">
    <property type="entry name" value="4pyrrol_syn_uPrphyn_synt_sf"/>
</dbReference>
<sequence length="228" mass="25469">MVILVTRPEPGATRTAEHLRRLNFFPYVLPLSKTIALPATRCEVSCDAVIATSESAFLYAKRDLLDQIRQKPLYLVGEQTAEAAKKAGFTNIAVVAPDAQTLGHRIERASTDHLLYLAGHVRRPDLEDHLRQKYKFLKLIEIYDTVPIRLDEKQKRKIPQKIEAVMLYSAMAASGLEQIGGYINQSTVLLCLSMRIANAIPKTFLNAPIIAYEPNEKAMLEGLKAILA</sequence>
<evidence type="ECO:0000313" key="2">
    <source>
        <dbReference type="EMBL" id="AQT48457.1"/>
    </source>
</evidence>
<name>A0A1U9MKJ9_9HYPH</name>
<proteinExistence type="predicted"/>
<dbReference type="CDD" id="cd06578">
    <property type="entry name" value="HemD"/>
    <property type="match status" value="1"/>
</dbReference>
<reference evidence="2 3" key="1">
    <citation type="submission" date="2016-11" db="EMBL/GenBank/DDBJ databases">
        <title>Comparative genomics of Bartonella apis.</title>
        <authorList>
            <person name="Engel P."/>
        </authorList>
    </citation>
    <scope>NUCLEOTIDE SEQUENCE [LARGE SCALE GENOMIC DNA]</scope>
    <source>
        <strain evidence="2 3">BBC0122</strain>
    </source>
</reference>
<evidence type="ECO:0000313" key="3">
    <source>
        <dbReference type="Proteomes" id="UP000189632"/>
    </source>
</evidence>
<evidence type="ECO:0000259" key="1">
    <source>
        <dbReference type="Pfam" id="PF02602"/>
    </source>
</evidence>
<dbReference type="GO" id="GO:0004852">
    <property type="term" value="F:uroporphyrinogen-III synthase activity"/>
    <property type="evidence" value="ECO:0007669"/>
    <property type="project" value="UniProtKB-EC"/>
</dbReference>
<dbReference type="Gene3D" id="3.40.50.10090">
    <property type="match status" value="2"/>
</dbReference>
<dbReference type="OrthoDB" id="7163809at2"/>
<gene>
    <name evidence="2" type="ORF">BBC0122_023900</name>
</gene>
<feature type="domain" description="Tetrapyrrole biosynthesis uroporphyrinogen III synthase" evidence="1">
    <location>
        <begin position="14"/>
        <end position="221"/>
    </location>
</feature>
<dbReference type="AlphaFoldDB" id="A0A1U9MKJ9"/>
<accession>A0A1U9MKJ9</accession>
<dbReference type="InterPro" id="IPR003754">
    <property type="entry name" value="4pyrrol_synth_uPrphyn_synth"/>
</dbReference>
<dbReference type="Proteomes" id="UP000189632">
    <property type="component" value="Chromosome"/>
</dbReference>
<dbReference type="EMBL" id="CP015625">
    <property type="protein sequence ID" value="AQT48457.1"/>
    <property type="molecule type" value="Genomic_DNA"/>
</dbReference>
<dbReference type="EC" id="4.2.1.75" evidence="2"/>
<protein>
    <submittedName>
        <fullName evidence="2">Uroporphyrinogen-III synthase</fullName>
        <ecNumber evidence="2">4.2.1.75</ecNumber>
    </submittedName>
</protein>
<dbReference type="Pfam" id="PF02602">
    <property type="entry name" value="HEM4"/>
    <property type="match status" value="1"/>
</dbReference>
<dbReference type="KEGG" id="bapi:BBC0122_023900"/>
<dbReference type="GO" id="GO:0033014">
    <property type="term" value="P:tetrapyrrole biosynthetic process"/>
    <property type="evidence" value="ECO:0007669"/>
    <property type="project" value="InterPro"/>
</dbReference>
<organism evidence="2 3">
    <name type="scientific">Bartonella choladocola</name>
    <dbReference type="NCBI Taxonomy" id="2750995"/>
    <lineage>
        <taxon>Bacteria</taxon>
        <taxon>Pseudomonadati</taxon>
        <taxon>Pseudomonadota</taxon>
        <taxon>Alphaproteobacteria</taxon>
        <taxon>Hyphomicrobiales</taxon>
        <taxon>Bartonellaceae</taxon>
        <taxon>Bartonella</taxon>
    </lineage>
</organism>
<dbReference type="SUPFAM" id="SSF69618">
    <property type="entry name" value="HemD-like"/>
    <property type="match status" value="1"/>
</dbReference>
<keyword evidence="2" id="KW-0456">Lyase</keyword>
<keyword evidence="3" id="KW-1185">Reference proteome</keyword>